<keyword evidence="2" id="KW-1185">Reference proteome</keyword>
<comment type="caution">
    <text evidence="1">The sequence shown here is derived from an EMBL/GenBank/DDBJ whole genome shotgun (WGS) entry which is preliminary data.</text>
</comment>
<gene>
    <name evidence="1" type="ORF">NDU88_000922</name>
</gene>
<organism evidence="1 2">
    <name type="scientific">Pleurodeles waltl</name>
    <name type="common">Iberian ribbed newt</name>
    <dbReference type="NCBI Taxonomy" id="8319"/>
    <lineage>
        <taxon>Eukaryota</taxon>
        <taxon>Metazoa</taxon>
        <taxon>Chordata</taxon>
        <taxon>Craniata</taxon>
        <taxon>Vertebrata</taxon>
        <taxon>Euteleostomi</taxon>
        <taxon>Amphibia</taxon>
        <taxon>Batrachia</taxon>
        <taxon>Caudata</taxon>
        <taxon>Salamandroidea</taxon>
        <taxon>Salamandridae</taxon>
        <taxon>Pleurodelinae</taxon>
        <taxon>Pleurodeles</taxon>
    </lineage>
</organism>
<evidence type="ECO:0000313" key="1">
    <source>
        <dbReference type="EMBL" id="KAJ1148081.1"/>
    </source>
</evidence>
<dbReference type="Gene3D" id="1.10.287.70">
    <property type="match status" value="1"/>
</dbReference>
<dbReference type="EMBL" id="JANPWB010000009">
    <property type="protein sequence ID" value="KAJ1148081.1"/>
    <property type="molecule type" value="Genomic_DNA"/>
</dbReference>
<evidence type="ECO:0000313" key="2">
    <source>
        <dbReference type="Proteomes" id="UP001066276"/>
    </source>
</evidence>
<dbReference type="AlphaFoldDB" id="A0AAV7R6B5"/>
<accession>A0AAV7R6B5</accession>
<dbReference type="Proteomes" id="UP001066276">
    <property type="component" value="Chromosome 5"/>
</dbReference>
<sequence>MRAAKQGSSHSGGVDVMRAAKQVKGRSGKVVVMQAAKQGRSRSDEVEVTRVTKQVQIRSSEIIMEAWENGVNPKGNSSNPSNWDFSSSFFFAGTVVTTIGMKGGDRVIAAEVTRTHHAVLLQEGDNFLGLRVFWRTPCEALIKSQR</sequence>
<reference evidence="1" key="1">
    <citation type="journal article" date="2022" name="bioRxiv">
        <title>Sequencing and chromosome-scale assembly of the giantPleurodeles waltlgenome.</title>
        <authorList>
            <person name="Brown T."/>
            <person name="Elewa A."/>
            <person name="Iarovenko S."/>
            <person name="Subramanian E."/>
            <person name="Araus A.J."/>
            <person name="Petzold A."/>
            <person name="Susuki M."/>
            <person name="Suzuki K.-i.T."/>
            <person name="Hayashi T."/>
            <person name="Toyoda A."/>
            <person name="Oliveira C."/>
            <person name="Osipova E."/>
            <person name="Leigh N.D."/>
            <person name="Simon A."/>
            <person name="Yun M.H."/>
        </authorList>
    </citation>
    <scope>NUCLEOTIDE SEQUENCE</scope>
    <source>
        <strain evidence="1">20211129_DDA</strain>
        <tissue evidence="1">Liver</tissue>
    </source>
</reference>
<proteinExistence type="predicted"/>
<protein>
    <submittedName>
        <fullName evidence="1">Uncharacterized protein</fullName>
    </submittedName>
</protein>
<name>A0AAV7R6B5_PLEWA</name>